<evidence type="ECO:0000259" key="13">
    <source>
        <dbReference type="PROSITE" id="PS50046"/>
    </source>
</evidence>
<proteinExistence type="predicted"/>
<dbReference type="SMART" id="SM00448">
    <property type="entry name" value="REC"/>
    <property type="match status" value="1"/>
</dbReference>
<dbReference type="EC" id="2.7.13.3" evidence="2"/>
<dbReference type="GO" id="GO:0005524">
    <property type="term" value="F:ATP binding"/>
    <property type="evidence" value="ECO:0007669"/>
    <property type="project" value="UniProtKB-KW"/>
</dbReference>
<dbReference type="Pfam" id="PF07536">
    <property type="entry name" value="HWE_HK"/>
    <property type="match status" value="1"/>
</dbReference>
<dbReference type="AlphaFoldDB" id="A0A840SQE3"/>
<evidence type="ECO:0000256" key="1">
    <source>
        <dbReference type="ARBA" id="ARBA00000085"/>
    </source>
</evidence>
<dbReference type="SUPFAM" id="SSF55781">
    <property type="entry name" value="GAF domain-like"/>
    <property type="match status" value="2"/>
</dbReference>
<dbReference type="InterPro" id="IPR001789">
    <property type="entry name" value="Sig_transdc_resp-reg_receiver"/>
</dbReference>
<dbReference type="PIRSF" id="PIRSF036397">
    <property type="entry name" value="Bactrphtchrm_rec"/>
    <property type="match status" value="1"/>
</dbReference>
<dbReference type="PRINTS" id="PR01033">
    <property type="entry name" value="PHYTOCHROME"/>
</dbReference>
<protein>
    <recommendedName>
        <fullName evidence="2">histidine kinase</fullName>
        <ecNumber evidence="2">2.7.13.3</ecNumber>
    </recommendedName>
</protein>
<dbReference type="Pfam" id="PF01590">
    <property type="entry name" value="GAF"/>
    <property type="match status" value="1"/>
</dbReference>
<organism evidence="15 16">
    <name type="scientific">Amaricoccus macauensis</name>
    <dbReference type="NCBI Taxonomy" id="57001"/>
    <lineage>
        <taxon>Bacteria</taxon>
        <taxon>Pseudomonadati</taxon>
        <taxon>Pseudomonadota</taxon>
        <taxon>Alphaproteobacteria</taxon>
        <taxon>Rhodobacterales</taxon>
        <taxon>Paracoccaceae</taxon>
        <taxon>Amaricoccus</taxon>
    </lineage>
</organism>
<keyword evidence="5" id="KW-0716">Sensory transduction</keyword>
<dbReference type="GO" id="GO:0006355">
    <property type="term" value="P:regulation of DNA-templated transcription"/>
    <property type="evidence" value="ECO:0007669"/>
    <property type="project" value="InterPro"/>
</dbReference>
<dbReference type="SMART" id="SM00911">
    <property type="entry name" value="HWE_HK"/>
    <property type="match status" value="1"/>
</dbReference>
<dbReference type="EMBL" id="JACHFM010000003">
    <property type="protein sequence ID" value="MBB5222970.1"/>
    <property type="molecule type" value="Genomic_DNA"/>
</dbReference>
<keyword evidence="8 15" id="KW-0418">Kinase</keyword>
<dbReference type="InterPro" id="IPR016132">
    <property type="entry name" value="Phyto_chromo_attachment"/>
</dbReference>
<dbReference type="Gene3D" id="3.30.450.20">
    <property type="entry name" value="PAS domain"/>
    <property type="match status" value="1"/>
</dbReference>
<dbReference type="InterPro" id="IPR001294">
    <property type="entry name" value="Phytochrome"/>
</dbReference>
<sequence>MAEPVDLTNCDREPIHVPGAIQPHGCLIACDATAGQIGRVSANAAAMLGAAGPLVGQRLEDVIGNQAAHDIRNALTSVMEDGRAALVPGLATRGGSFDVAAHRLAGTSIIEFEPPGAHPHPLHRARELIGRVNGLGDVDLLISRGARLVHAVLGYDRVMIYRFEPDGSGKVVGETRRPGLESFLGQYFPASDIPHQARELYLRNTLRIVSDTENPRIAITPEFDAAGEPLDLSFAHLRSVSPIHCEYLRNMGVAASMSISIVVDGRLWGLIACHHGSSRVLPMAERVAAELFGQYFSLQLQTLIQKRSLDSATEARRTLDRFLGRASQQPDIDTLLRDNLGELRRLMPCDGVGLWMNGRWSGLGSTPPPEAIPALARHVEANADGRVWASHRLPHEHPAAGAYHAEASGVLAIPLSQVPRDYFFFFRKELVETLNWGGDPRKAPTPGPTGDRLTPRKSFMVWKETVDRQARPWTEADREIAEATRAAAVEIVLRHSEAMVEERGRSEFRQRMLNEELNHRVKNILAVIKSLVARPATAGRSVEDYVASLAGRIQALAHAHDQVARGDGGGTLSDLLTAELGPYRGQGAAVTLDGPPLWLETRAFSVMALMLHELATNAAKYGALSVPAGSVQIAWRVTDAGAAEFVWRERGGPEVIPPRRPGFGSALIQRSIPFDLGGESRVDYRAEGLEAHFLLPARHVSAATAPRHDWSPGATVPERAAQMPSGLDILLLEDQLLIAVDVEDMLAGLGARRVRTASTLDEARRSVAVSQPDVAVLDVNLGQGTSMPLARELIAAGIPFIFATGYGDEALIAAGFTAPVIRKPFDAAILARAIAAALGKP</sequence>
<dbReference type="Gene3D" id="3.30.450.270">
    <property type="match status" value="1"/>
</dbReference>
<dbReference type="Gene3D" id="3.40.50.2300">
    <property type="match status" value="1"/>
</dbReference>
<evidence type="ECO:0000256" key="12">
    <source>
        <dbReference type="PROSITE-ProRule" id="PRU00169"/>
    </source>
</evidence>
<dbReference type="InterPro" id="IPR009219">
    <property type="entry name" value="Bactrphtchr_CheY"/>
</dbReference>
<dbReference type="PROSITE" id="PS50110">
    <property type="entry name" value="RESPONSE_REGULATORY"/>
    <property type="match status" value="1"/>
</dbReference>
<keyword evidence="3" id="KW-0600">Photoreceptor protein</keyword>
<dbReference type="InterPro" id="IPR035965">
    <property type="entry name" value="PAS-like_dom_sf"/>
</dbReference>
<dbReference type="Pfam" id="PF08446">
    <property type="entry name" value="PAS_2"/>
    <property type="match status" value="1"/>
</dbReference>
<feature type="domain" description="Response regulatory" evidence="14">
    <location>
        <begin position="728"/>
        <end position="838"/>
    </location>
</feature>
<gene>
    <name evidence="15" type="ORF">HNP73_002917</name>
</gene>
<dbReference type="RefSeq" id="WP_184151029.1">
    <property type="nucleotide sequence ID" value="NZ_JACHFM010000003.1"/>
</dbReference>
<evidence type="ECO:0000256" key="6">
    <source>
        <dbReference type="ARBA" id="ARBA00022679"/>
    </source>
</evidence>
<dbReference type="InterPro" id="IPR013515">
    <property type="entry name" value="Phytochrome_cen-reg"/>
</dbReference>
<keyword evidence="16" id="KW-1185">Reference proteome</keyword>
<dbReference type="Pfam" id="PF00360">
    <property type="entry name" value="PHY"/>
    <property type="match status" value="1"/>
</dbReference>
<dbReference type="InterPro" id="IPR043150">
    <property type="entry name" value="Phytochrome_PHY_sf"/>
</dbReference>
<comment type="catalytic activity">
    <reaction evidence="1">
        <text>ATP + protein L-histidine = ADP + protein N-phospho-L-histidine.</text>
        <dbReference type="EC" id="2.7.13.3"/>
    </reaction>
</comment>
<evidence type="ECO:0000256" key="10">
    <source>
        <dbReference type="ARBA" id="ARBA00022991"/>
    </source>
</evidence>
<evidence type="ECO:0000313" key="16">
    <source>
        <dbReference type="Proteomes" id="UP000549457"/>
    </source>
</evidence>
<keyword evidence="6" id="KW-0808">Transferase</keyword>
<accession>A0A840SQE3</accession>
<dbReference type="PANTHER" id="PTHR41523">
    <property type="entry name" value="TWO-COMPONENT SYSTEM SENSOR PROTEIN"/>
    <property type="match status" value="1"/>
</dbReference>
<dbReference type="SUPFAM" id="SSF55785">
    <property type="entry name" value="PYP-like sensor domain (PAS domain)"/>
    <property type="match status" value="1"/>
</dbReference>
<evidence type="ECO:0000259" key="14">
    <source>
        <dbReference type="PROSITE" id="PS50110"/>
    </source>
</evidence>
<dbReference type="InterPro" id="IPR036890">
    <property type="entry name" value="HATPase_C_sf"/>
</dbReference>
<dbReference type="InterPro" id="IPR011006">
    <property type="entry name" value="CheY-like_superfamily"/>
</dbReference>
<reference evidence="15 16" key="1">
    <citation type="submission" date="2020-08" db="EMBL/GenBank/DDBJ databases">
        <title>Genomic Encyclopedia of Type Strains, Phase IV (KMG-IV): sequencing the most valuable type-strain genomes for metagenomic binning, comparative biology and taxonomic classification.</title>
        <authorList>
            <person name="Goeker M."/>
        </authorList>
    </citation>
    <scope>NUCLEOTIDE SEQUENCE [LARGE SCALE GENOMIC DNA]</scope>
    <source>
        <strain evidence="15 16">DSM 101730</strain>
    </source>
</reference>
<evidence type="ECO:0000256" key="5">
    <source>
        <dbReference type="ARBA" id="ARBA00022606"/>
    </source>
</evidence>
<dbReference type="Proteomes" id="UP000549457">
    <property type="component" value="Unassembled WGS sequence"/>
</dbReference>
<dbReference type="GO" id="GO:0000160">
    <property type="term" value="P:phosphorelay signal transduction system"/>
    <property type="evidence" value="ECO:0007669"/>
    <property type="project" value="InterPro"/>
</dbReference>
<dbReference type="GO" id="GO:0009881">
    <property type="term" value="F:photoreceptor activity"/>
    <property type="evidence" value="ECO:0007669"/>
    <property type="project" value="UniProtKB-KW"/>
</dbReference>
<evidence type="ECO:0000256" key="8">
    <source>
        <dbReference type="ARBA" id="ARBA00022777"/>
    </source>
</evidence>
<dbReference type="GO" id="GO:0004673">
    <property type="term" value="F:protein histidine kinase activity"/>
    <property type="evidence" value="ECO:0007669"/>
    <property type="project" value="UniProtKB-EC"/>
</dbReference>
<evidence type="ECO:0000256" key="3">
    <source>
        <dbReference type="ARBA" id="ARBA00022543"/>
    </source>
</evidence>
<keyword evidence="11" id="KW-0675">Receptor</keyword>
<keyword evidence="4 12" id="KW-0597">Phosphoprotein</keyword>
<feature type="modified residue" description="4-aspartylphosphate" evidence="12">
    <location>
        <position position="778"/>
    </location>
</feature>
<dbReference type="Gene3D" id="3.30.450.40">
    <property type="match status" value="1"/>
</dbReference>
<dbReference type="InterPro" id="IPR011102">
    <property type="entry name" value="Sig_transdc_His_kinase_HWE"/>
</dbReference>
<keyword evidence="10" id="KW-0157">Chromophore</keyword>
<dbReference type="Gene3D" id="3.30.565.10">
    <property type="entry name" value="Histidine kinase-like ATPase, C-terminal domain"/>
    <property type="match status" value="1"/>
</dbReference>
<evidence type="ECO:0000256" key="7">
    <source>
        <dbReference type="ARBA" id="ARBA00022741"/>
    </source>
</evidence>
<dbReference type="PANTHER" id="PTHR41523:SF7">
    <property type="entry name" value="HISTIDINE KINASE"/>
    <property type="match status" value="1"/>
</dbReference>
<dbReference type="PROSITE" id="PS50046">
    <property type="entry name" value="PHYTOCHROME_2"/>
    <property type="match status" value="1"/>
</dbReference>
<dbReference type="InterPro" id="IPR003018">
    <property type="entry name" value="GAF"/>
</dbReference>
<dbReference type="GO" id="GO:0009584">
    <property type="term" value="P:detection of visible light"/>
    <property type="evidence" value="ECO:0007669"/>
    <property type="project" value="InterPro"/>
</dbReference>
<feature type="domain" description="Phytochrome chromophore attachment site" evidence="13">
    <location>
        <begin position="137"/>
        <end position="294"/>
    </location>
</feature>
<evidence type="ECO:0000256" key="11">
    <source>
        <dbReference type="ARBA" id="ARBA00023170"/>
    </source>
</evidence>
<dbReference type="InterPro" id="IPR029016">
    <property type="entry name" value="GAF-like_dom_sf"/>
</dbReference>
<evidence type="ECO:0000313" key="15">
    <source>
        <dbReference type="EMBL" id="MBB5222970.1"/>
    </source>
</evidence>
<keyword evidence="9" id="KW-0067">ATP-binding</keyword>
<dbReference type="SMART" id="SM00065">
    <property type="entry name" value="GAF"/>
    <property type="match status" value="1"/>
</dbReference>
<name>A0A840SQE3_9RHOB</name>
<comment type="caution">
    <text evidence="15">The sequence shown here is derived from an EMBL/GenBank/DDBJ whole genome shotgun (WGS) entry which is preliminary data.</text>
</comment>
<evidence type="ECO:0000256" key="2">
    <source>
        <dbReference type="ARBA" id="ARBA00012438"/>
    </source>
</evidence>
<keyword evidence="7" id="KW-0547">Nucleotide-binding</keyword>
<dbReference type="InterPro" id="IPR013654">
    <property type="entry name" value="PAS_2"/>
</dbReference>
<evidence type="ECO:0000256" key="4">
    <source>
        <dbReference type="ARBA" id="ARBA00022553"/>
    </source>
</evidence>
<evidence type="ECO:0000256" key="9">
    <source>
        <dbReference type="ARBA" id="ARBA00022840"/>
    </source>
</evidence>
<dbReference type="SUPFAM" id="SSF52172">
    <property type="entry name" value="CheY-like"/>
    <property type="match status" value="1"/>
</dbReference>